<reference evidence="1 2" key="1">
    <citation type="submission" date="2014-10" db="EMBL/GenBank/DDBJ databases">
        <title>Pedobacter Kyungheensis.</title>
        <authorList>
            <person name="Anderson B.M."/>
            <person name="Newman J.D."/>
        </authorList>
    </citation>
    <scope>NUCLEOTIDE SEQUENCE [LARGE SCALE GENOMIC DNA]</scope>
    <source>
        <strain evidence="1 2">KACC 16221</strain>
    </source>
</reference>
<comment type="caution">
    <text evidence="1">The sequence shown here is derived from an EMBL/GenBank/DDBJ whole genome shotgun (WGS) entry which is preliminary data.</text>
</comment>
<dbReference type="AlphaFoldDB" id="A0A0C1G037"/>
<sequence>MKIKTLKDLEDNFEVLSHSEEKQTLGGVNMISAYDGNIYDVVMPNMGYTTGVFVDTDSSWGGSFSYHLDDDGYGSPVTINVNETDYGMGTSSWDRFTLLYVGMDFDSNASSEKVYYDNLTGYTFSTNSLYRETNGGYNYESLPDLIVSDNDMGSFSGYTIFQIQLQEYVVLDELTGAYQDFSQIISTSTHYDADYVGMMAAGYQQQAIDAQIARDNASRADGNFISSLMNNLNGSKLAAAKSAWAADPNNYGQDFNYGTYNQNTMATPVLNVGSSAYALKDSYGYIKEQLAAMGLNYTINLVVNWFG</sequence>
<dbReference type="OrthoDB" id="9945798at2"/>
<dbReference type="Proteomes" id="UP000031246">
    <property type="component" value="Unassembled WGS sequence"/>
</dbReference>
<keyword evidence="2" id="KW-1185">Reference proteome</keyword>
<gene>
    <name evidence="1" type="ORF">OC25_13550</name>
</gene>
<dbReference type="EMBL" id="JSYN01000015">
    <property type="protein sequence ID" value="KIA93444.1"/>
    <property type="molecule type" value="Genomic_DNA"/>
</dbReference>
<evidence type="ECO:0000313" key="2">
    <source>
        <dbReference type="Proteomes" id="UP000031246"/>
    </source>
</evidence>
<evidence type="ECO:0000313" key="1">
    <source>
        <dbReference type="EMBL" id="KIA93444.1"/>
    </source>
</evidence>
<protein>
    <submittedName>
        <fullName evidence="1">Uncharacterized protein</fullName>
    </submittedName>
</protein>
<name>A0A0C1G037_9SPHI</name>
<organism evidence="1 2">
    <name type="scientific">Pedobacter kyungheensis</name>
    <dbReference type="NCBI Taxonomy" id="1069985"/>
    <lineage>
        <taxon>Bacteria</taxon>
        <taxon>Pseudomonadati</taxon>
        <taxon>Bacteroidota</taxon>
        <taxon>Sphingobacteriia</taxon>
        <taxon>Sphingobacteriales</taxon>
        <taxon>Sphingobacteriaceae</taxon>
        <taxon>Pedobacter</taxon>
    </lineage>
</organism>
<accession>A0A0C1G037</accession>
<dbReference type="RefSeq" id="WP_039476877.1">
    <property type="nucleotide sequence ID" value="NZ_JSYN01000015.1"/>
</dbReference>
<proteinExistence type="predicted"/>